<gene>
    <name evidence="2" type="ORF">BS50DRAFT_629901</name>
</gene>
<feature type="region of interest" description="Disordered" evidence="1">
    <location>
        <begin position="26"/>
        <end position="86"/>
    </location>
</feature>
<keyword evidence="3" id="KW-1185">Reference proteome</keyword>
<protein>
    <submittedName>
        <fullName evidence="2">Uncharacterized protein</fullName>
    </submittedName>
</protein>
<dbReference type="AlphaFoldDB" id="A0A2T2P2A9"/>
<reference evidence="2 3" key="1">
    <citation type="journal article" date="2018" name="Front. Microbiol.">
        <title>Genome-Wide Analysis of Corynespora cassiicola Leaf Fall Disease Putative Effectors.</title>
        <authorList>
            <person name="Lopez D."/>
            <person name="Ribeiro S."/>
            <person name="Label P."/>
            <person name="Fumanal B."/>
            <person name="Venisse J.S."/>
            <person name="Kohler A."/>
            <person name="de Oliveira R.R."/>
            <person name="Labutti K."/>
            <person name="Lipzen A."/>
            <person name="Lail K."/>
            <person name="Bauer D."/>
            <person name="Ohm R.A."/>
            <person name="Barry K.W."/>
            <person name="Spatafora J."/>
            <person name="Grigoriev I.V."/>
            <person name="Martin F.M."/>
            <person name="Pujade-Renaud V."/>
        </authorList>
    </citation>
    <scope>NUCLEOTIDE SEQUENCE [LARGE SCALE GENOMIC DNA]</scope>
    <source>
        <strain evidence="2 3">Philippines</strain>
    </source>
</reference>
<proteinExistence type="predicted"/>
<dbReference type="EMBL" id="KZ678130">
    <property type="protein sequence ID" value="PSN71769.1"/>
    <property type="molecule type" value="Genomic_DNA"/>
</dbReference>
<accession>A0A2T2P2A9</accession>
<name>A0A2T2P2A9_CORCC</name>
<evidence type="ECO:0000313" key="2">
    <source>
        <dbReference type="EMBL" id="PSN71769.1"/>
    </source>
</evidence>
<sequence>MGTTLIQSILNEVVASGSNNLNLKVVRKKRNLPANPSLPMSSSKRKKVVTPPVEESANPRNVQSSLEDNDSGFYQGQKEEGNQLGLTTFGRRPSALLMSLGNYLGDLITAHGG</sequence>
<evidence type="ECO:0000256" key="1">
    <source>
        <dbReference type="SAM" id="MobiDB-lite"/>
    </source>
</evidence>
<evidence type="ECO:0000313" key="3">
    <source>
        <dbReference type="Proteomes" id="UP000240883"/>
    </source>
</evidence>
<organism evidence="2 3">
    <name type="scientific">Corynespora cassiicola Philippines</name>
    <dbReference type="NCBI Taxonomy" id="1448308"/>
    <lineage>
        <taxon>Eukaryota</taxon>
        <taxon>Fungi</taxon>
        <taxon>Dikarya</taxon>
        <taxon>Ascomycota</taxon>
        <taxon>Pezizomycotina</taxon>
        <taxon>Dothideomycetes</taxon>
        <taxon>Pleosporomycetidae</taxon>
        <taxon>Pleosporales</taxon>
        <taxon>Corynesporascaceae</taxon>
        <taxon>Corynespora</taxon>
    </lineage>
</organism>
<dbReference type="Proteomes" id="UP000240883">
    <property type="component" value="Unassembled WGS sequence"/>
</dbReference>